<feature type="compositionally biased region" description="Acidic residues" evidence="1">
    <location>
        <begin position="115"/>
        <end position="131"/>
    </location>
</feature>
<accession>A0A9P6FXD8</accession>
<comment type="caution">
    <text evidence="2">The sequence shown here is derived from an EMBL/GenBank/DDBJ whole genome shotgun (WGS) entry which is preliminary data.</text>
</comment>
<dbReference type="Proteomes" id="UP000780801">
    <property type="component" value="Unassembled WGS sequence"/>
</dbReference>
<name>A0A9P6FXD8_9FUNG</name>
<organism evidence="2 3">
    <name type="scientific">Lunasporangiospora selenospora</name>
    <dbReference type="NCBI Taxonomy" id="979761"/>
    <lineage>
        <taxon>Eukaryota</taxon>
        <taxon>Fungi</taxon>
        <taxon>Fungi incertae sedis</taxon>
        <taxon>Mucoromycota</taxon>
        <taxon>Mortierellomycotina</taxon>
        <taxon>Mortierellomycetes</taxon>
        <taxon>Mortierellales</taxon>
        <taxon>Mortierellaceae</taxon>
        <taxon>Lunasporangiospora</taxon>
    </lineage>
</organism>
<keyword evidence="3" id="KW-1185">Reference proteome</keyword>
<protein>
    <submittedName>
        <fullName evidence="2">Uncharacterized protein</fullName>
    </submittedName>
</protein>
<dbReference type="EMBL" id="JAABOA010000724">
    <property type="protein sequence ID" value="KAF9583363.1"/>
    <property type="molecule type" value="Genomic_DNA"/>
</dbReference>
<feature type="compositionally biased region" description="Acidic residues" evidence="1">
    <location>
        <begin position="139"/>
        <end position="164"/>
    </location>
</feature>
<gene>
    <name evidence="2" type="ORF">BGW38_009672</name>
</gene>
<dbReference type="AlphaFoldDB" id="A0A9P6FXD8"/>
<feature type="region of interest" description="Disordered" evidence="1">
    <location>
        <begin position="107"/>
        <end position="355"/>
    </location>
</feature>
<proteinExistence type="predicted"/>
<feature type="compositionally biased region" description="Polar residues" evidence="1">
    <location>
        <begin position="230"/>
        <end position="245"/>
    </location>
</feature>
<feature type="compositionally biased region" description="Basic residues" evidence="1">
    <location>
        <begin position="320"/>
        <end position="355"/>
    </location>
</feature>
<feature type="region of interest" description="Disordered" evidence="1">
    <location>
        <begin position="55"/>
        <end position="85"/>
    </location>
</feature>
<evidence type="ECO:0000313" key="3">
    <source>
        <dbReference type="Proteomes" id="UP000780801"/>
    </source>
</evidence>
<evidence type="ECO:0000256" key="1">
    <source>
        <dbReference type="SAM" id="MobiDB-lite"/>
    </source>
</evidence>
<reference evidence="2" key="1">
    <citation type="journal article" date="2020" name="Fungal Divers.">
        <title>Resolving the Mortierellaceae phylogeny through synthesis of multi-gene phylogenetics and phylogenomics.</title>
        <authorList>
            <person name="Vandepol N."/>
            <person name="Liber J."/>
            <person name="Desiro A."/>
            <person name="Na H."/>
            <person name="Kennedy M."/>
            <person name="Barry K."/>
            <person name="Grigoriev I.V."/>
            <person name="Miller A.N."/>
            <person name="O'Donnell K."/>
            <person name="Stajich J.E."/>
            <person name="Bonito G."/>
        </authorList>
    </citation>
    <scope>NUCLEOTIDE SEQUENCE</scope>
    <source>
        <strain evidence="2">KOD1015</strain>
    </source>
</reference>
<feature type="compositionally biased region" description="Polar residues" evidence="1">
    <location>
        <begin position="184"/>
        <end position="198"/>
    </location>
</feature>
<evidence type="ECO:0000313" key="2">
    <source>
        <dbReference type="EMBL" id="KAF9583363.1"/>
    </source>
</evidence>
<dbReference type="OrthoDB" id="2448497at2759"/>
<feature type="region of interest" description="Disordered" evidence="1">
    <location>
        <begin position="1"/>
        <end position="24"/>
    </location>
</feature>
<sequence>MPPKEVKFNVPKKKQRVEKTANKPNDAGEAFLNEILALGGSKQDMDLLNDIDSDSELEVEEEESTQIKNVAQSSSKKKTKGSEAIVEPGLTKEVATFMKSLFGKSLANTEQAAQVEEEEEEEEEWESDDDGASNGSWESIEEDMDESNDIQADDSGDDSMDDLPDELRNIASILNKKETETKQKMTSSAKTESNPPSNKKQSSTETKKVKKESTIPPSKKQAEITKKAKSSTGVQKTSSASTTKISPDMGSKLSAIASAAAESRQVSKKRKGPDVDEPRKKKQAKASPPTKKVDTTKQWSLGDGWNKAFEDDSDDDNHKSGSKKAKNKGNNAKKKVQHTQGKKPVSAKHRSVQRK</sequence>
<feature type="compositionally biased region" description="Acidic residues" evidence="1">
    <location>
        <begin position="55"/>
        <end position="64"/>
    </location>
</feature>